<dbReference type="Pfam" id="PF13470">
    <property type="entry name" value="PIN_3"/>
    <property type="match status" value="1"/>
</dbReference>
<dbReference type="NCBIfam" id="TIGR00305">
    <property type="entry name" value="putative toxin-antitoxin system toxin component, PIN family"/>
    <property type="match status" value="1"/>
</dbReference>
<dbReference type="PANTHER" id="PTHR34610">
    <property type="entry name" value="SSL7007 PROTEIN"/>
    <property type="match status" value="1"/>
</dbReference>
<evidence type="ECO:0000313" key="2">
    <source>
        <dbReference type="EMBL" id="MYC93699.1"/>
    </source>
</evidence>
<dbReference type="AlphaFoldDB" id="A0A6B1D2A4"/>
<organism evidence="2">
    <name type="scientific">Caldilineaceae bacterium SB0661_bin_32</name>
    <dbReference type="NCBI Taxonomy" id="2605255"/>
    <lineage>
        <taxon>Bacteria</taxon>
        <taxon>Bacillati</taxon>
        <taxon>Chloroflexota</taxon>
        <taxon>Caldilineae</taxon>
        <taxon>Caldilineales</taxon>
        <taxon>Caldilineaceae</taxon>
    </lineage>
</organism>
<dbReference type="InterPro" id="IPR002850">
    <property type="entry name" value="PIN_toxin-like"/>
</dbReference>
<sequence length="174" mass="18880">MGLTRRTQISSILTRFPPKSPPLGRKGAAVRLVFDTNIVISALLWHEAPRHLLHVAHSSAVQLFTSLPLLFELDEVLRREKFRVRLHEAQATADDLVLGYAALAILVEPPVIAPVVLSDPDDDNVLACALAANADVVVSGDRHLLQMGVYSTIPILPADVLIDQMGQESIPDSG</sequence>
<dbReference type="SMART" id="SM00670">
    <property type="entry name" value="PINc"/>
    <property type="match status" value="1"/>
</dbReference>
<dbReference type="PANTHER" id="PTHR34610:SF4">
    <property type="entry name" value="SLL8027 PROTEIN"/>
    <property type="match status" value="1"/>
</dbReference>
<dbReference type="SUPFAM" id="SSF88723">
    <property type="entry name" value="PIN domain-like"/>
    <property type="match status" value="1"/>
</dbReference>
<dbReference type="InterPro" id="IPR002716">
    <property type="entry name" value="PIN_dom"/>
</dbReference>
<comment type="caution">
    <text evidence="2">The sequence shown here is derived from an EMBL/GenBank/DDBJ whole genome shotgun (WGS) entry which is preliminary data.</text>
</comment>
<accession>A0A6B1D2A4</accession>
<proteinExistence type="predicted"/>
<dbReference type="EMBL" id="VXMH01000014">
    <property type="protein sequence ID" value="MYC93699.1"/>
    <property type="molecule type" value="Genomic_DNA"/>
</dbReference>
<name>A0A6B1D2A4_9CHLR</name>
<protein>
    <submittedName>
        <fullName evidence="2">Putative toxin-antitoxin system toxin component, PIN family</fullName>
    </submittedName>
</protein>
<reference evidence="2" key="1">
    <citation type="submission" date="2019-09" db="EMBL/GenBank/DDBJ databases">
        <title>Characterisation of the sponge microbiome using genome-centric metagenomics.</title>
        <authorList>
            <person name="Engelberts J.P."/>
            <person name="Robbins S.J."/>
            <person name="De Goeij J.M."/>
            <person name="Aranda M."/>
            <person name="Bell S.C."/>
            <person name="Webster N.S."/>
        </authorList>
    </citation>
    <scope>NUCLEOTIDE SEQUENCE</scope>
    <source>
        <strain evidence="2">SB0661_bin_32</strain>
    </source>
</reference>
<dbReference type="InterPro" id="IPR029060">
    <property type="entry name" value="PIN-like_dom_sf"/>
</dbReference>
<feature type="domain" description="PIN" evidence="1">
    <location>
        <begin position="30"/>
        <end position="146"/>
    </location>
</feature>
<evidence type="ECO:0000259" key="1">
    <source>
        <dbReference type="SMART" id="SM00670"/>
    </source>
</evidence>
<gene>
    <name evidence="2" type="ORF">F4X14_01905</name>
</gene>